<evidence type="ECO:0000313" key="1">
    <source>
        <dbReference type="EMBL" id="GHC55150.1"/>
    </source>
</evidence>
<dbReference type="PANTHER" id="PTHR48100">
    <property type="entry name" value="BROAD-SPECIFICITY PHOSPHATASE YOR283W-RELATED"/>
    <property type="match status" value="1"/>
</dbReference>
<dbReference type="Pfam" id="PF00300">
    <property type="entry name" value="His_Phos_1"/>
    <property type="match status" value="1"/>
</dbReference>
<organism evidence="1 2">
    <name type="scientific">Streptomyces cinnamoneus</name>
    <name type="common">Streptoverticillium cinnamoneum</name>
    <dbReference type="NCBI Taxonomy" id="53446"/>
    <lineage>
        <taxon>Bacteria</taxon>
        <taxon>Bacillati</taxon>
        <taxon>Actinomycetota</taxon>
        <taxon>Actinomycetes</taxon>
        <taxon>Kitasatosporales</taxon>
        <taxon>Streptomycetaceae</taxon>
        <taxon>Streptomyces</taxon>
        <taxon>Streptomyces cinnamoneus group</taxon>
    </lineage>
</organism>
<dbReference type="InterPro" id="IPR013078">
    <property type="entry name" value="His_Pase_superF_clade-1"/>
</dbReference>
<dbReference type="Proteomes" id="UP000646244">
    <property type="component" value="Unassembled WGS sequence"/>
</dbReference>
<dbReference type="GO" id="GO:0005737">
    <property type="term" value="C:cytoplasm"/>
    <property type="evidence" value="ECO:0007669"/>
    <property type="project" value="TreeGrafter"/>
</dbReference>
<evidence type="ECO:0000313" key="2">
    <source>
        <dbReference type="Proteomes" id="UP000646244"/>
    </source>
</evidence>
<dbReference type="Gene3D" id="3.40.50.1240">
    <property type="entry name" value="Phosphoglycerate mutase-like"/>
    <property type="match status" value="1"/>
</dbReference>
<reference evidence="1" key="2">
    <citation type="submission" date="2020-09" db="EMBL/GenBank/DDBJ databases">
        <authorList>
            <person name="Sun Q."/>
            <person name="Ohkuma M."/>
        </authorList>
    </citation>
    <scope>NUCLEOTIDE SEQUENCE</scope>
    <source>
        <strain evidence="1">JCM 4633</strain>
    </source>
</reference>
<dbReference type="SUPFAM" id="SSF53254">
    <property type="entry name" value="Phosphoglycerate mutase-like"/>
    <property type="match status" value="1"/>
</dbReference>
<dbReference type="PANTHER" id="PTHR48100:SF1">
    <property type="entry name" value="HISTIDINE PHOSPHATASE FAMILY PROTEIN-RELATED"/>
    <property type="match status" value="1"/>
</dbReference>
<dbReference type="RefSeq" id="WP_190110685.1">
    <property type="nucleotide sequence ID" value="NZ_BMVB01000010.1"/>
</dbReference>
<dbReference type="InterPro" id="IPR029033">
    <property type="entry name" value="His_PPase_superfam"/>
</dbReference>
<dbReference type="InterPro" id="IPR050275">
    <property type="entry name" value="PGM_Phosphatase"/>
</dbReference>
<dbReference type="SMART" id="SM00855">
    <property type="entry name" value="PGAM"/>
    <property type="match status" value="1"/>
</dbReference>
<sequence>MKIFLARHGQSQWQLNPSQDWDTRLSDLGHEQARRLGEWCTGHRLLDAESRFEPGTLRASPLKRARETAGYLAESLQLPVEVQPSLTEATFRVASELPRAAAPFAPWPGGELPERYTAFRAQAAAALEELTGVAEATGRPVLAVTHGGLIKTVLRIVAETDSFCLKLYNCAINAIEWKDGRWRILHVNLWDHLPPELRTT</sequence>
<dbReference type="GO" id="GO:0016791">
    <property type="term" value="F:phosphatase activity"/>
    <property type="evidence" value="ECO:0007669"/>
    <property type="project" value="TreeGrafter"/>
</dbReference>
<proteinExistence type="predicted"/>
<protein>
    <submittedName>
        <fullName evidence="1">Phosphoglycerate mutase</fullName>
    </submittedName>
</protein>
<dbReference type="EMBL" id="BMVB01000010">
    <property type="protein sequence ID" value="GHC55150.1"/>
    <property type="molecule type" value="Genomic_DNA"/>
</dbReference>
<reference evidence="1" key="1">
    <citation type="journal article" date="2014" name="Int. J. Syst. Evol. Microbiol.">
        <title>Complete genome sequence of Corynebacterium casei LMG S-19264T (=DSM 44701T), isolated from a smear-ripened cheese.</title>
        <authorList>
            <consortium name="US DOE Joint Genome Institute (JGI-PGF)"/>
            <person name="Walter F."/>
            <person name="Albersmeier A."/>
            <person name="Kalinowski J."/>
            <person name="Ruckert C."/>
        </authorList>
    </citation>
    <scope>NUCLEOTIDE SEQUENCE</scope>
    <source>
        <strain evidence="1">JCM 4633</strain>
    </source>
</reference>
<accession>A0A918WKL5</accession>
<dbReference type="CDD" id="cd07067">
    <property type="entry name" value="HP_PGM_like"/>
    <property type="match status" value="1"/>
</dbReference>
<dbReference type="AlphaFoldDB" id="A0A918WKL5"/>
<name>A0A918WKL5_STRCJ</name>
<gene>
    <name evidence="1" type="primary">gpmB</name>
    <name evidence="1" type="ORF">GCM10010507_34470</name>
</gene>
<comment type="caution">
    <text evidence="1">The sequence shown here is derived from an EMBL/GenBank/DDBJ whole genome shotgun (WGS) entry which is preliminary data.</text>
</comment>